<dbReference type="GO" id="GO:0017119">
    <property type="term" value="C:Golgi transport complex"/>
    <property type="evidence" value="ECO:0007669"/>
    <property type="project" value="TreeGrafter"/>
</dbReference>
<dbReference type="Pfam" id="PF06148">
    <property type="entry name" value="COG2_N"/>
    <property type="match status" value="1"/>
</dbReference>
<reference evidence="12" key="3">
    <citation type="journal article" date="2010" name="Genome Res.">
        <title>Population genomic sequencing of Coccidioides fungi reveals recent hybridization and transposon control.</title>
        <authorList>
            <person name="Neafsey D.E."/>
            <person name="Barker B.M."/>
            <person name="Sharpton T.J."/>
            <person name="Stajich J.E."/>
            <person name="Park D.J."/>
            <person name="Whiston E."/>
            <person name="Hung C.-Y."/>
            <person name="McMahan C."/>
            <person name="White J."/>
            <person name="Sykes S."/>
            <person name="Heiman D."/>
            <person name="Young S."/>
            <person name="Zeng Q."/>
            <person name="Abouelleil A."/>
            <person name="Aftuck L."/>
            <person name="Bessette D."/>
            <person name="Brown A."/>
            <person name="FitzGerald M."/>
            <person name="Lui A."/>
            <person name="Macdonald J.P."/>
            <person name="Priest M."/>
            <person name="Orbach M.J."/>
            <person name="Galgiani J.N."/>
            <person name="Kirkland T.N."/>
            <person name="Cole G.T."/>
            <person name="Birren B.W."/>
            <person name="Henn M.R."/>
            <person name="Taylor J.W."/>
            <person name="Rounsley S.D."/>
        </authorList>
    </citation>
    <scope>NUCLEOTIDE SEQUENCE [LARGE SCALE GENOMIC DNA]</scope>
    <source>
        <strain evidence="12">RMSCC 3488</strain>
    </source>
</reference>
<keyword evidence="7" id="KW-0472">Membrane</keyword>
<evidence type="ECO:0000256" key="8">
    <source>
        <dbReference type="ARBA" id="ARBA00031344"/>
    </source>
</evidence>
<keyword evidence="6" id="KW-0333">Golgi apparatus</keyword>
<dbReference type="GO" id="GO:0006891">
    <property type="term" value="P:intra-Golgi vesicle-mediated transport"/>
    <property type="evidence" value="ECO:0007669"/>
    <property type="project" value="TreeGrafter"/>
</dbReference>
<dbReference type="EMBL" id="DS268110">
    <property type="protein sequence ID" value="KMM67606.1"/>
    <property type="molecule type" value="Genomic_DNA"/>
</dbReference>
<dbReference type="InterPro" id="IPR009316">
    <property type="entry name" value="COG2"/>
</dbReference>
<name>A0A0J6F3Z3_COCPO</name>
<feature type="region of interest" description="Disordered" evidence="9">
    <location>
        <begin position="1"/>
        <end position="23"/>
    </location>
</feature>
<dbReference type="GO" id="GO:0015031">
    <property type="term" value="P:protein transport"/>
    <property type="evidence" value="ECO:0007669"/>
    <property type="project" value="UniProtKB-KW"/>
</dbReference>
<accession>A0A0J6F3Z3</accession>
<proteinExistence type="inferred from homology"/>
<gene>
    <name evidence="11" type="ORF">CPAG_03939</name>
</gene>
<feature type="domain" description="Conserved oligomeric Golgi complex subunit 2 N-terminal" evidence="10">
    <location>
        <begin position="29"/>
        <end position="102"/>
    </location>
</feature>
<evidence type="ECO:0000313" key="12">
    <source>
        <dbReference type="Proteomes" id="UP000054567"/>
    </source>
</evidence>
<comment type="subcellular location">
    <subcellularLocation>
        <location evidence="1">Golgi apparatus membrane</location>
        <topology evidence="1">Peripheral membrane protein</topology>
    </subcellularLocation>
</comment>
<feature type="region of interest" description="Disordered" evidence="9">
    <location>
        <begin position="164"/>
        <end position="207"/>
    </location>
</feature>
<organism evidence="11 12">
    <name type="scientific">Coccidioides posadasii RMSCC 3488</name>
    <dbReference type="NCBI Taxonomy" id="454284"/>
    <lineage>
        <taxon>Eukaryota</taxon>
        <taxon>Fungi</taxon>
        <taxon>Dikarya</taxon>
        <taxon>Ascomycota</taxon>
        <taxon>Pezizomycotina</taxon>
        <taxon>Eurotiomycetes</taxon>
        <taxon>Eurotiomycetidae</taxon>
        <taxon>Onygenales</taxon>
        <taxon>Onygenaceae</taxon>
        <taxon>Coccidioides</taxon>
    </lineage>
</organism>
<comment type="similarity">
    <text evidence="2">Belongs to the COG2 family.</text>
</comment>
<evidence type="ECO:0000256" key="9">
    <source>
        <dbReference type="SAM" id="MobiDB-lite"/>
    </source>
</evidence>
<dbReference type="InterPro" id="IPR024602">
    <property type="entry name" value="COG_su2_N"/>
</dbReference>
<evidence type="ECO:0000259" key="10">
    <source>
        <dbReference type="Pfam" id="PF06148"/>
    </source>
</evidence>
<evidence type="ECO:0000256" key="5">
    <source>
        <dbReference type="ARBA" id="ARBA00022927"/>
    </source>
</evidence>
<evidence type="ECO:0000256" key="3">
    <source>
        <dbReference type="ARBA" id="ARBA00020977"/>
    </source>
</evidence>
<protein>
    <recommendedName>
        <fullName evidence="3">Conserved oligomeric Golgi complex subunit 2</fullName>
    </recommendedName>
    <alternativeName>
        <fullName evidence="8">Component of oligomeric Golgi complex 2</fullName>
    </alternativeName>
</protein>
<feature type="compositionally biased region" description="Basic and acidic residues" evidence="9">
    <location>
        <begin position="164"/>
        <end position="176"/>
    </location>
</feature>
<keyword evidence="4" id="KW-0813">Transport</keyword>
<evidence type="ECO:0000313" key="11">
    <source>
        <dbReference type="EMBL" id="KMM67606.1"/>
    </source>
</evidence>
<keyword evidence="5" id="KW-0653">Protein transport</keyword>
<dbReference type="Proteomes" id="UP000054567">
    <property type="component" value="Unassembled WGS sequence"/>
</dbReference>
<evidence type="ECO:0000256" key="2">
    <source>
        <dbReference type="ARBA" id="ARBA00007603"/>
    </source>
</evidence>
<evidence type="ECO:0000256" key="7">
    <source>
        <dbReference type="ARBA" id="ARBA00023136"/>
    </source>
</evidence>
<reference evidence="12" key="2">
    <citation type="journal article" date="2009" name="Genome Res.">
        <title>Comparative genomic analyses of the human fungal pathogens Coccidioides and their relatives.</title>
        <authorList>
            <person name="Sharpton T.J."/>
            <person name="Stajich J.E."/>
            <person name="Rounsley S.D."/>
            <person name="Gardner M.J."/>
            <person name="Wortman J.R."/>
            <person name="Jordar V.S."/>
            <person name="Maiti R."/>
            <person name="Kodira C.D."/>
            <person name="Neafsey D.E."/>
            <person name="Zeng Q."/>
            <person name="Hung C.-Y."/>
            <person name="McMahan C."/>
            <person name="Muszewska A."/>
            <person name="Grynberg M."/>
            <person name="Mandel M.A."/>
            <person name="Kellner E.M."/>
            <person name="Barker B.M."/>
            <person name="Galgiani J.N."/>
            <person name="Orbach M.J."/>
            <person name="Kirkland T.N."/>
            <person name="Cole G.T."/>
            <person name="Henn M.R."/>
            <person name="Birren B.W."/>
            <person name="Taylor J.W."/>
        </authorList>
    </citation>
    <scope>NUCLEOTIDE SEQUENCE [LARGE SCALE GENOMIC DNA]</scope>
    <source>
        <strain evidence="12">RMSCC 3488</strain>
    </source>
</reference>
<dbReference type="OrthoDB" id="332281at2759"/>
<reference evidence="11 12" key="1">
    <citation type="submission" date="2007-06" db="EMBL/GenBank/DDBJ databases">
        <title>The Genome Sequence of Coccidioides posadasii RMSCC_3488.</title>
        <authorList>
            <consortium name="Coccidioides Genome Resources Consortium"/>
            <consortium name="The Broad Institute Genome Sequencing Platform"/>
            <person name="Henn M.R."/>
            <person name="Sykes S."/>
            <person name="Young S."/>
            <person name="Jaffe D."/>
            <person name="Berlin A."/>
            <person name="Alvarez P."/>
            <person name="Butler J."/>
            <person name="Gnerre S."/>
            <person name="Grabherr M."/>
            <person name="Mauceli E."/>
            <person name="Brockman W."/>
            <person name="Kodira C."/>
            <person name="Alvarado L."/>
            <person name="Zeng Q."/>
            <person name="Crawford M."/>
            <person name="Antoine C."/>
            <person name="Devon K."/>
            <person name="Galgiani J."/>
            <person name="Orsborn K."/>
            <person name="Lewis M.L."/>
            <person name="Nusbaum C."/>
            <person name="Galagan J."/>
            <person name="Birren B."/>
        </authorList>
    </citation>
    <scope>NUCLEOTIDE SEQUENCE [LARGE SCALE GENOMIC DNA]</scope>
    <source>
        <strain evidence="11 12">RMSCC 3488</strain>
    </source>
</reference>
<dbReference type="VEuPathDB" id="FungiDB:CPAG_03939"/>
<feature type="compositionally biased region" description="Acidic residues" evidence="9">
    <location>
        <begin position="10"/>
        <end position="21"/>
    </location>
</feature>
<evidence type="ECO:0000256" key="4">
    <source>
        <dbReference type="ARBA" id="ARBA00022448"/>
    </source>
</evidence>
<dbReference type="GO" id="GO:0007030">
    <property type="term" value="P:Golgi organization"/>
    <property type="evidence" value="ECO:0007669"/>
    <property type="project" value="InterPro"/>
</dbReference>
<dbReference type="PANTHER" id="PTHR12961:SF0">
    <property type="entry name" value="CONSERVED OLIGOMERIC GOLGI COMPLEX SUBUNIT 2"/>
    <property type="match status" value="1"/>
</dbReference>
<dbReference type="PANTHER" id="PTHR12961">
    <property type="entry name" value="CONSERVED OLIGOMERIC GOLGI COMPLEX COMPONENT 2"/>
    <property type="match status" value="1"/>
</dbReference>
<dbReference type="GO" id="GO:0000139">
    <property type="term" value="C:Golgi membrane"/>
    <property type="evidence" value="ECO:0007669"/>
    <property type="project" value="UniProtKB-SubCell"/>
</dbReference>
<evidence type="ECO:0000256" key="6">
    <source>
        <dbReference type="ARBA" id="ARBA00023034"/>
    </source>
</evidence>
<evidence type="ECO:0000256" key="1">
    <source>
        <dbReference type="ARBA" id="ARBA00004395"/>
    </source>
</evidence>
<feature type="compositionally biased region" description="Acidic residues" evidence="9">
    <location>
        <begin position="177"/>
        <end position="202"/>
    </location>
</feature>
<sequence length="297" mass="33703">MSRFYFGDSSESEAEVNDGDDYLPFPKPLSRSSFTTPDFDPAKFLSSLSNRHQSLADLQTELRDLSQSLSKELLNLVNDNYQDFLSLGTALKGGEERVEEIRAVLLGFQRDVQSVKEKFENRTATIKGLLDDKKRLRSDIAIGYYLLDIAEKIELLEQKLMVHQGDEGSNKRSKDPELDEELIQSEDDESGDDEDRDQDESGDTTLVSLPRLERHIQQYLSLKTVINRVGGQHPFVVSQSNRIATIKTALLLDLRTAVKQGDTVGRKREDRLLKILHLHELLGEETEAVMALLKLRI</sequence>
<dbReference type="AlphaFoldDB" id="A0A0J6F3Z3"/>